<dbReference type="InterPro" id="IPR008638">
    <property type="entry name" value="FhaB/CdiA-like_TPS"/>
</dbReference>
<dbReference type="AlphaFoldDB" id="A0A549T8X1"/>
<dbReference type="Gene3D" id="2.160.20.10">
    <property type="entry name" value="Single-stranded right-handed beta-helix, Pectin lyase-like"/>
    <property type="match status" value="2"/>
</dbReference>
<protein>
    <submittedName>
        <fullName evidence="2">Leukotoxin LktA family filamentous adhesin</fullName>
    </submittedName>
</protein>
<dbReference type="NCBIfam" id="TIGR01901">
    <property type="entry name" value="adhes_NPXG"/>
    <property type="match status" value="2"/>
</dbReference>
<gene>
    <name evidence="2" type="ORF">FNA46_13260</name>
</gene>
<dbReference type="SMART" id="SM00912">
    <property type="entry name" value="Haemagg_act"/>
    <property type="match status" value="2"/>
</dbReference>
<feature type="non-terminal residue" evidence="2">
    <location>
        <position position="651"/>
    </location>
</feature>
<dbReference type="InterPro" id="IPR012334">
    <property type="entry name" value="Pectin_lyas_fold"/>
</dbReference>
<reference evidence="2 3" key="1">
    <citation type="submission" date="2019-07" db="EMBL/GenBank/DDBJ databases">
        <title>Ln-dependent methylotrophs.</title>
        <authorList>
            <person name="Tani A."/>
        </authorList>
    </citation>
    <scope>NUCLEOTIDE SEQUENCE [LARGE SCALE GENOMIC DNA]</scope>
    <source>
        <strain evidence="2 3">SM12</strain>
    </source>
</reference>
<dbReference type="EMBL" id="VJMG01000033">
    <property type="protein sequence ID" value="TRL38305.1"/>
    <property type="molecule type" value="Genomic_DNA"/>
</dbReference>
<dbReference type="NCBIfam" id="NF012204">
    <property type="entry name" value="adhes_FxxPxG"/>
    <property type="match status" value="2"/>
</dbReference>
<evidence type="ECO:0000259" key="1">
    <source>
        <dbReference type="SMART" id="SM00912"/>
    </source>
</evidence>
<dbReference type="Pfam" id="PF05860">
    <property type="entry name" value="TPS"/>
    <property type="match status" value="2"/>
</dbReference>
<organism evidence="2 3">
    <name type="scientific">Rhizobium straminoryzae</name>
    <dbReference type="NCBI Taxonomy" id="1387186"/>
    <lineage>
        <taxon>Bacteria</taxon>
        <taxon>Pseudomonadati</taxon>
        <taxon>Pseudomonadota</taxon>
        <taxon>Alphaproteobacteria</taxon>
        <taxon>Hyphomicrobiales</taxon>
        <taxon>Rhizobiaceae</taxon>
        <taxon>Rhizobium/Agrobacterium group</taxon>
        <taxon>Rhizobium</taxon>
    </lineage>
</organism>
<feature type="domain" description="Filamentous haemagglutinin FhaB/tRNA nuclease CdiA-like TPS" evidence="1">
    <location>
        <begin position="67"/>
        <end position="180"/>
    </location>
</feature>
<dbReference type="SUPFAM" id="SSF51126">
    <property type="entry name" value="Pectin lyase-like"/>
    <property type="match status" value="2"/>
</dbReference>
<feature type="domain" description="Filamentous haemagglutinin FhaB/tRNA nuclease CdiA-like TPS" evidence="1">
    <location>
        <begin position="289"/>
        <end position="403"/>
    </location>
</feature>
<name>A0A549T8X1_9HYPH</name>
<dbReference type="InterPro" id="IPR011050">
    <property type="entry name" value="Pectin_lyase_fold/virulence"/>
</dbReference>
<evidence type="ECO:0000313" key="2">
    <source>
        <dbReference type="EMBL" id="TRL38305.1"/>
    </source>
</evidence>
<keyword evidence="3" id="KW-1185">Reference proteome</keyword>
<accession>A0A549T8X1</accession>
<evidence type="ECO:0000313" key="3">
    <source>
        <dbReference type="Proteomes" id="UP000316801"/>
    </source>
</evidence>
<comment type="caution">
    <text evidence="2">The sequence shown here is derived from an EMBL/GenBank/DDBJ whole genome shotgun (WGS) entry which is preliminary data.</text>
</comment>
<proteinExistence type="predicted"/>
<dbReference type="Proteomes" id="UP000316801">
    <property type="component" value="Unassembled WGS sequence"/>
</dbReference>
<sequence length="651" mass="66681">MTGALPANVCLAQPMPGGLRRGVLDMVDRSRHWYPVLARFSRTLTVSVVSGSLVLQPFLAHAQQIVVDGRTQTLLQVNGAVTDVTTTTIAHGNAFNSFSKFDVDAGHTVNLYVPQGADRLLNVVRDRQSSINGILNSYKNGEIGGDVYFLNPHGVVVGEKGVVNTGRLTLQTPTSEFAEALIDNQGAISHARVEAAIRGDVPLSKDGSVRILGEVNARDKLIIRSASQEIHGTVREGAEASRAIFENVVNTGGLQKGAESVTVGADGTISLLGAGQAAPERKMIVLDKSAETRTETALTIREGLVDISTTSINGNNAYNSFSIFDVYAGQTVNLIVPSSVSNLINIVRDKQSDINGQLNALKNGQIGGNVYFLNPRGIVVGASGILKADSITLATPSLESVDQLLKAGRAPAQNDALSLLTIGALQKNSKGIVNVAGLVSAKSGVTVAAQNVDISGTLTVEGAGAAGISPQIVVQSVDDTVINGGRITADGANGRKAGSVRVEAGNDVAVKAGSLISASGKGTASDGGSVVIFAENESQLAADASVLALGGEVSGNGGFIEFSGQNVVTLAGGTLNAAAFFGAGGEVLIDPAQIVISANTCLGCGGAYSSALSAGTKFSLQASQSITLSENVFLSTRQVGGATDRNSHATA</sequence>